<reference evidence="2" key="1">
    <citation type="journal article" date="2017" name="J. Clin. Microbiol.">
        <title>Comparative phenotypic and genotypic analysis of Edwardsiella spp. isolates from different hosts and geographic origins, with an emphasis on isolates formerly classified as E. tarda and an evaluation of diagnostic methods.</title>
        <authorList>
            <person name="Reichley S.R."/>
            <person name="Ware C."/>
            <person name="Steadman J."/>
            <person name="Gaunt P.S."/>
            <person name="Garcia J.C."/>
            <person name="LaFrentz B.R."/>
            <person name="Thachil A."/>
            <person name="Waldbieser G.C."/>
            <person name="Stine C.B."/>
            <person name="Bujan N."/>
            <person name="Arias C.R."/>
            <person name="Loch T."/>
            <person name="Welch T.J."/>
            <person name="Cipriano R.C."/>
            <person name="Greenway T.E."/>
            <person name="Khoo L.H."/>
            <person name="Wise D.J."/>
            <person name="Lawrence M.L."/>
            <person name="Griffin M.J."/>
        </authorList>
    </citation>
    <scope>NUCLEOTIDE SEQUENCE</scope>
    <source>
        <strain evidence="2">70720-1</strain>
        <plasmid evidence="2">p070720-1_1</plasmid>
    </source>
</reference>
<sequence length="88" mass="9586">MHTTPSADLLAINGSGNVPEPGSDLLPYSAISLLSLKTNTIFDVPSIGDEIYHNVRSTHRLRRSQRDSGASWAKDTASYPQHRPNRAG</sequence>
<keyword evidence="2" id="KW-0614">Plasmid</keyword>
<evidence type="ECO:0000313" key="2">
    <source>
        <dbReference type="EMBL" id="AWH59744.1"/>
    </source>
</evidence>
<protein>
    <submittedName>
        <fullName evidence="2">Uncharacterized protein</fullName>
    </submittedName>
</protein>
<geneLocation type="plasmid" evidence="2">
    <name>p070720-1_1</name>
</geneLocation>
<dbReference type="AlphaFoldDB" id="A0A2S1PMT4"/>
<proteinExistence type="predicted"/>
<feature type="region of interest" description="Disordered" evidence="1">
    <location>
        <begin position="59"/>
        <end position="88"/>
    </location>
</feature>
<evidence type="ECO:0000256" key="1">
    <source>
        <dbReference type="SAM" id="MobiDB-lite"/>
    </source>
</evidence>
<organism evidence="2">
    <name type="scientific">Edwardsiella tarda</name>
    <dbReference type="NCBI Taxonomy" id="636"/>
    <lineage>
        <taxon>Bacteria</taxon>
        <taxon>Pseudomonadati</taxon>
        <taxon>Pseudomonadota</taxon>
        <taxon>Gammaproteobacteria</taxon>
        <taxon>Enterobacterales</taxon>
        <taxon>Hafniaceae</taxon>
        <taxon>Edwardsiella</taxon>
    </lineage>
</organism>
<name>A0A2S1PMT4_EDWTA</name>
<accession>A0A2S1PMT4</accession>
<dbReference type="EMBL" id="MG228261">
    <property type="protein sequence ID" value="AWH59744.1"/>
    <property type="molecule type" value="Genomic_DNA"/>
</dbReference>